<dbReference type="SUPFAM" id="SSF52738">
    <property type="entry name" value="Methylesterase CheB, C-terminal domain"/>
    <property type="match status" value="1"/>
</dbReference>
<dbReference type="PROSITE" id="PS50122">
    <property type="entry name" value="CHEB"/>
    <property type="match status" value="1"/>
</dbReference>
<keyword evidence="4" id="KW-0145">Chemotaxis</keyword>
<dbReference type="RefSeq" id="WP_377113187.1">
    <property type="nucleotide sequence ID" value="NZ_JBHTHZ010000003.1"/>
</dbReference>
<evidence type="ECO:0000256" key="3">
    <source>
        <dbReference type="ARBA" id="ARBA00048267"/>
    </source>
</evidence>
<evidence type="ECO:0000256" key="1">
    <source>
        <dbReference type="ARBA" id="ARBA00022801"/>
    </source>
</evidence>
<comment type="caution">
    <text evidence="6">The sequence shown here is derived from an EMBL/GenBank/DDBJ whole genome shotgun (WGS) entry which is preliminary data.</text>
</comment>
<dbReference type="PANTHER" id="PTHR42872:SF3">
    <property type="entry name" value="PROTEIN-GLUTAMATE METHYLESTERASE_PROTEIN-GLUTAMINE GLUTAMINASE 1"/>
    <property type="match status" value="1"/>
</dbReference>
<comment type="catalytic activity">
    <reaction evidence="3">
        <text>[protein]-L-glutamate 5-O-methyl ester + H2O = L-glutamyl-[protein] + methanol + H(+)</text>
        <dbReference type="Rhea" id="RHEA:23236"/>
        <dbReference type="Rhea" id="RHEA-COMP:10208"/>
        <dbReference type="Rhea" id="RHEA-COMP:10311"/>
        <dbReference type="ChEBI" id="CHEBI:15377"/>
        <dbReference type="ChEBI" id="CHEBI:15378"/>
        <dbReference type="ChEBI" id="CHEBI:17790"/>
        <dbReference type="ChEBI" id="CHEBI:29973"/>
        <dbReference type="ChEBI" id="CHEBI:82795"/>
        <dbReference type="EC" id="3.1.1.61"/>
    </reaction>
</comment>
<gene>
    <name evidence="6" type="ORF">ACFQZX_07350</name>
</gene>
<dbReference type="InterPro" id="IPR000673">
    <property type="entry name" value="Sig_transdc_resp-reg_Me-estase"/>
</dbReference>
<evidence type="ECO:0000313" key="6">
    <source>
        <dbReference type="EMBL" id="MFD0793429.1"/>
    </source>
</evidence>
<evidence type="ECO:0000259" key="5">
    <source>
        <dbReference type="PROSITE" id="PS50122"/>
    </source>
</evidence>
<evidence type="ECO:0000256" key="2">
    <source>
        <dbReference type="ARBA" id="ARBA00039140"/>
    </source>
</evidence>
<organism evidence="6 7">
    <name type="scientific">Mucilaginibacter litoreus</name>
    <dbReference type="NCBI Taxonomy" id="1048221"/>
    <lineage>
        <taxon>Bacteria</taxon>
        <taxon>Pseudomonadati</taxon>
        <taxon>Bacteroidota</taxon>
        <taxon>Sphingobacteriia</taxon>
        <taxon>Sphingobacteriales</taxon>
        <taxon>Sphingobacteriaceae</taxon>
        <taxon>Mucilaginibacter</taxon>
    </lineage>
</organism>
<feature type="active site" evidence="4">
    <location>
        <position position="15"/>
    </location>
</feature>
<feature type="active site" evidence="4">
    <location>
        <position position="42"/>
    </location>
</feature>
<dbReference type="PANTHER" id="PTHR42872">
    <property type="entry name" value="PROTEIN-GLUTAMATE METHYLESTERASE/PROTEIN-GLUTAMINE GLUTAMINASE"/>
    <property type="match status" value="1"/>
</dbReference>
<keyword evidence="7" id="KW-1185">Reference proteome</keyword>
<reference evidence="7" key="1">
    <citation type="journal article" date="2019" name="Int. J. Syst. Evol. Microbiol.">
        <title>The Global Catalogue of Microorganisms (GCM) 10K type strain sequencing project: providing services to taxonomists for standard genome sequencing and annotation.</title>
        <authorList>
            <consortium name="The Broad Institute Genomics Platform"/>
            <consortium name="The Broad Institute Genome Sequencing Center for Infectious Disease"/>
            <person name="Wu L."/>
            <person name="Ma J."/>
        </authorList>
    </citation>
    <scope>NUCLEOTIDE SEQUENCE [LARGE SCALE GENOMIC DNA]</scope>
    <source>
        <strain evidence="7">CCUG 61484</strain>
    </source>
</reference>
<dbReference type="Gene3D" id="3.40.50.180">
    <property type="entry name" value="Methylesterase CheB, C-terminal domain"/>
    <property type="match status" value="1"/>
</dbReference>
<protein>
    <recommendedName>
        <fullName evidence="2">protein-glutamate methylesterase</fullName>
        <ecNumber evidence="2">3.1.1.61</ecNumber>
    </recommendedName>
</protein>
<proteinExistence type="predicted"/>
<name>A0ABW3AT41_9SPHI</name>
<sequence>MTHNYTFDVVGIGLSAGGLTPLLEIVTKLPADFKGALVILSHLPINNNSNLDQILAKKTDLKVIPVSTIEYVECGRIYVLSVGKEMVLKDGFLHVRERNPDDKINKTIDVFFESLAADAKERSLGVILSGAGHDGIKGAKNIEDQNGLIIVQDPETAAFPLMPSGLIANDHPDYILSPDDIAKKIISWLQRS</sequence>
<dbReference type="CDD" id="cd16434">
    <property type="entry name" value="CheB-CheR_fusion"/>
    <property type="match status" value="1"/>
</dbReference>
<feature type="domain" description="CheB-type methylesterase" evidence="5">
    <location>
        <begin position="9"/>
        <end position="192"/>
    </location>
</feature>
<accession>A0ABW3AT41</accession>
<dbReference type="EC" id="3.1.1.61" evidence="2"/>
<evidence type="ECO:0000256" key="4">
    <source>
        <dbReference type="PROSITE-ProRule" id="PRU00050"/>
    </source>
</evidence>
<dbReference type="Pfam" id="PF01339">
    <property type="entry name" value="CheB_methylest"/>
    <property type="match status" value="1"/>
</dbReference>
<evidence type="ECO:0000313" key="7">
    <source>
        <dbReference type="Proteomes" id="UP001597010"/>
    </source>
</evidence>
<keyword evidence="1 4" id="KW-0378">Hydrolase</keyword>
<dbReference type="Proteomes" id="UP001597010">
    <property type="component" value="Unassembled WGS sequence"/>
</dbReference>
<dbReference type="InterPro" id="IPR035909">
    <property type="entry name" value="CheB_C"/>
</dbReference>
<dbReference type="EMBL" id="JBHTHZ010000003">
    <property type="protein sequence ID" value="MFD0793429.1"/>
    <property type="molecule type" value="Genomic_DNA"/>
</dbReference>
<feature type="active site" evidence="4">
    <location>
        <position position="134"/>
    </location>
</feature>